<feature type="region of interest" description="Disordered" evidence="1">
    <location>
        <begin position="1"/>
        <end position="32"/>
    </location>
</feature>
<dbReference type="AlphaFoldDB" id="A0A2I2KU55"/>
<sequence>MRTIAEDLAPLLRDLDPASLSPATPAAEKENL</sequence>
<name>A0A2I2KU55_9ACTN</name>
<organism evidence="2 3">
    <name type="scientific">Frankia canadensis</name>
    <dbReference type="NCBI Taxonomy" id="1836972"/>
    <lineage>
        <taxon>Bacteria</taxon>
        <taxon>Bacillati</taxon>
        <taxon>Actinomycetota</taxon>
        <taxon>Actinomycetes</taxon>
        <taxon>Frankiales</taxon>
        <taxon>Frankiaceae</taxon>
        <taxon>Frankia</taxon>
    </lineage>
</organism>
<protein>
    <submittedName>
        <fullName evidence="2">Uncharacterized protein</fullName>
    </submittedName>
</protein>
<accession>A0A2I2KU55</accession>
<gene>
    <name evidence="2" type="ORF">FRACA_3060001</name>
</gene>
<evidence type="ECO:0000313" key="3">
    <source>
        <dbReference type="Proteomes" id="UP000234331"/>
    </source>
</evidence>
<evidence type="ECO:0000256" key="1">
    <source>
        <dbReference type="SAM" id="MobiDB-lite"/>
    </source>
</evidence>
<feature type="compositionally biased region" description="Low complexity" evidence="1">
    <location>
        <begin position="7"/>
        <end position="22"/>
    </location>
</feature>
<reference evidence="2 3" key="1">
    <citation type="submission" date="2017-06" db="EMBL/GenBank/DDBJ databases">
        <authorList>
            <person name="Kim H.J."/>
            <person name="Triplett B.A."/>
        </authorList>
    </citation>
    <scope>NUCLEOTIDE SEQUENCE [LARGE SCALE GENOMIC DNA]</scope>
    <source>
        <strain evidence="2">FRACA_ARgP5</strain>
    </source>
</reference>
<evidence type="ECO:0000313" key="2">
    <source>
        <dbReference type="EMBL" id="SNQ49196.1"/>
    </source>
</evidence>
<dbReference type="EMBL" id="FZMO01000231">
    <property type="protein sequence ID" value="SNQ49196.1"/>
    <property type="molecule type" value="Genomic_DNA"/>
</dbReference>
<dbReference type="Proteomes" id="UP000234331">
    <property type="component" value="Unassembled WGS sequence"/>
</dbReference>
<proteinExistence type="predicted"/>
<keyword evidence="3" id="KW-1185">Reference proteome</keyword>